<dbReference type="STRING" id="870242.cpu_08680"/>
<dbReference type="UniPathway" id="UPA00064">
    <property type="reaction ID" value="UER00091"/>
</dbReference>
<dbReference type="FunFam" id="3.40.50.920:FF:000002">
    <property type="entry name" value="1-deoxy-D-xylulose-5-phosphate synthase"/>
    <property type="match status" value="1"/>
</dbReference>
<protein>
    <recommendedName>
        <fullName evidence="11">1-deoxy-D-xylulose-5-phosphate synthase</fullName>
        <ecNumber evidence="11">2.2.1.7</ecNumber>
    </recommendedName>
    <alternativeName>
        <fullName evidence="11">1-deoxyxylulose-5-phosphate synthase</fullName>
        <shortName evidence="11">DXP synthase</shortName>
        <shortName evidence="11">DXPS</shortName>
    </alternativeName>
</protein>
<feature type="binding site" evidence="11">
    <location>
        <position position="366"/>
    </location>
    <ligand>
        <name>thiamine diphosphate</name>
        <dbReference type="ChEBI" id="CHEBI:58937"/>
    </ligand>
</feature>
<gene>
    <name evidence="11" type="primary">dxs</name>
    <name evidence="13" type="ORF">cpu_08680</name>
</gene>
<keyword evidence="6 11" id="KW-0460">Magnesium</keyword>
<dbReference type="GO" id="GO:0009228">
    <property type="term" value="P:thiamine biosynthetic process"/>
    <property type="evidence" value="ECO:0007669"/>
    <property type="project" value="UniProtKB-UniRule"/>
</dbReference>
<comment type="pathway">
    <text evidence="1 11">Metabolic intermediate biosynthesis; 1-deoxy-D-xylulose 5-phosphate biosynthesis; 1-deoxy-D-xylulose 5-phosphate from D-glyceraldehyde 3-phosphate and pyruvate: step 1/1.</text>
</comment>
<dbReference type="NCBIfam" id="TIGR00204">
    <property type="entry name" value="dxs"/>
    <property type="match status" value="1"/>
</dbReference>
<evidence type="ECO:0000256" key="8">
    <source>
        <dbReference type="ARBA" id="ARBA00023052"/>
    </source>
</evidence>
<dbReference type="EC" id="2.2.1.7" evidence="11"/>
<dbReference type="GO" id="GO:0016114">
    <property type="term" value="P:terpenoid biosynthetic process"/>
    <property type="evidence" value="ECO:0007669"/>
    <property type="project" value="UniProtKB-UniRule"/>
</dbReference>
<keyword evidence="4 11" id="KW-0808">Transferase</keyword>
<keyword evidence="7 11" id="KW-0784">Thiamine biosynthesis</keyword>
<dbReference type="EMBL" id="BDJK01000011">
    <property type="protein sequence ID" value="GAV22358.1"/>
    <property type="molecule type" value="Genomic_DNA"/>
</dbReference>
<comment type="similarity">
    <text evidence="2 11">Belongs to the transketolase family. DXPS subfamily.</text>
</comment>
<dbReference type="InterPro" id="IPR033248">
    <property type="entry name" value="Transketolase_C"/>
</dbReference>
<dbReference type="Pfam" id="PF02780">
    <property type="entry name" value="Transketolase_C"/>
    <property type="match status" value="1"/>
</dbReference>
<evidence type="ECO:0000256" key="1">
    <source>
        <dbReference type="ARBA" id="ARBA00004980"/>
    </source>
</evidence>
<dbReference type="GO" id="GO:0019288">
    <property type="term" value="P:isopentenyl diphosphate biosynthetic process, methylerythritol 4-phosphate pathway"/>
    <property type="evidence" value="ECO:0007669"/>
    <property type="project" value="TreeGrafter"/>
</dbReference>
<dbReference type="GO" id="GO:0008661">
    <property type="term" value="F:1-deoxy-D-xylulose-5-phosphate synthase activity"/>
    <property type="evidence" value="ECO:0007669"/>
    <property type="project" value="UniProtKB-UniRule"/>
</dbReference>
<comment type="cofactor">
    <cofactor evidence="11">
        <name>Mg(2+)</name>
        <dbReference type="ChEBI" id="CHEBI:18420"/>
    </cofactor>
    <text evidence="11">Binds 1 Mg(2+) ion per subunit.</text>
</comment>
<evidence type="ECO:0000256" key="11">
    <source>
        <dbReference type="HAMAP-Rule" id="MF_00315"/>
    </source>
</evidence>
<dbReference type="SUPFAM" id="SSF52922">
    <property type="entry name" value="TK C-terminal domain-like"/>
    <property type="match status" value="1"/>
</dbReference>
<evidence type="ECO:0000256" key="10">
    <source>
        <dbReference type="ARBA" id="ARBA00055605"/>
    </source>
</evidence>
<dbReference type="HAMAP" id="MF_00315">
    <property type="entry name" value="DXP_synth"/>
    <property type="match status" value="1"/>
</dbReference>
<dbReference type="InterPro" id="IPR009014">
    <property type="entry name" value="Transketo_C/PFOR_II"/>
</dbReference>
<comment type="subunit">
    <text evidence="3 11">Homodimer.</text>
</comment>
<dbReference type="InterPro" id="IPR049557">
    <property type="entry name" value="Transketolase_CS"/>
</dbReference>
<reference evidence="14" key="1">
    <citation type="submission" date="2016-12" db="EMBL/GenBank/DDBJ databases">
        <title>Draft Genome Sequences od Carboxydothermus pertinax and islandicus, Hydrogenogenic Carboxydotrophic Bacteria.</title>
        <authorList>
            <person name="Fukuyama Y."/>
            <person name="Ohmae K."/>
            <person name="Yoneda Y."/>
            <person name="Yoshida T."/>
            <person name="Sako Y."/>
        </authorList>
    </citation>
    <scope>NUCLEOTIDE SEQUENCE [LARGE SCALE GENOMIC DNA]</scope>
    <source>
        <strain evidence="14">Ug1</strain>
    </source>
</reference>
<dbReference type="PANTHER" id="PTHR43322:SF5">
    <property type="entry name" value="1-DEOXY-D-XYLULOSE-5-PHOSPHATE SYNTHASE, CHLOROPLASTIC"/>
    <property type="match status" value="1"/>
</dbReference>
<comment type="catalytic activity">
    <reaction evidence="11">
        <text>D-glyceraldehyde 3-phosphate + pyruvate + H(+) = 1-deoxy-D-xylulose 5-phosphate + CO2</text>
        <dbReference type="Rhea" id="RHEA:12605"/>
        <dbReference type="ChEBI" id="CHEBI:15361"/>
        <dbReference type="ChEBI" id="CHEBI:15378"/>
        <dbReference type="ChEBI" id="CHEBI:16526"/>
        <dbReference type="ChEBI" id="CHEBI:57792"/>
        <dbReference type="ChEBI" id="CHEBI:59776"/>
        <dbReference type="EC" id="2.2.1.7"/>
    </reaction>
</comment>
<accession>A0A1L8CTW1</accession>
<dbReference type="Proteomes" id="UP000187485">
    <property type="component" value="Unassembled WGS sequence"/>
</dbReference>
<evidence type="ECO:0000256" key="2">
    <source>
        <dbReference type="ARBA" id="ARBA00011081"/>
    </source>
</evidence>
<dbReference type="InterPro" id="IPR005475">
    <property type="entry name" value="Transketolase-like_Pyr-bd"/>
</dbReference>
<dbReference type="InterPro" id="IPR005477">
    <property type="entry name" value="Dxylulose-5-P_synthase"/>
</dbReference>
<feature type="binding site" evidence="11">
    <location>
        <position position="74"/>
    </location>
    <ligand>
        <name>thiamine diphosphate</name>
        <dbReference type="ChEBI" id="CHEBI:58937"/>
    </ligand>
</feature>
<evidence type="ECO:0000256" key="6">
    <source>
        <dbReference type="ARBA" id="ARBA00022842"/>
    </source>
</evidence>
<evidence type="ECO:0000256" key="4">
    <source>
        <dbReference type="ARBA" id="ARBA00022679"/>
    </source>
</evidence>
<feature type="binding site" evidence="11">
    <location>
        <position position="146"/>
    </location>
    <ligand>
        <name>Mg(2+)</name>
        <dbReference type="ChEBI" id="CHEBI:18420"/>
    </ligand>
</feature>
<comment type="function">
    <text evidence="10 11">Catalyzes the acyloin condensation reaction between C atoms 2 and 3 of pyruvate and glyceraldehyde 3-phosphate to yield 1-deoxy-D-xylulose-5-phosphate (DXP).</text>
</comment>
<evidence type="ECO:0000256" key="7">
    <source>
        <dbReference type="ARBA" id="ARBA00022977"/>
    </source>
</evidence>
<dbReference type="CDD" id="cd02007">
    <property type="entry name" value="TPP_DXS"/>
    <property type="match status" value="1"/>
</dbReference>
<dbReference type="Gene3D" id="3.40.50.920">
    <property type="match status" value="1"/>
</dbReference>
<feature type="domain" description="Transketolase-like pyrimidine-binding" evidence="12">
    <location>
        <begin position="315"/>
        <end position="479"/>
    </location>
</feature>
<dbReference type="FunFam" id="3.40.50.970:FF:000005">
    <property type="entry name" value="1-deoxy-D-xylulose-5-phosphate synthase"/>
    <property type="match status" value="1"/>
</dbReference>
<dbReference type="SMART" id="SM00861">
    <property type="entry name" value="Transket_pyr"/>
    <property type="match status" value="1"/>
</dbReference>
<keyword evidence="14" id="KW-1185">Reference proteome</keyword>
<evidence type="ECO:0000313" key="13">
    <source>
        <dbReference type="EMBL" id="GAV22358.1"/>
    </source>
</evidence>
<dbReference type="GO" id="GO:0030976">
    <property type="term" value="F:thiamine pyrophosphate binding"/>
    <property type="evidence" value="ECO:0007669"/>
    <property type="project" value="UniProtKB-UniRule"/>
</dbReference>
<evidence type="ECO:0000259" key="12">
    <source>
        <dbReference type="SMART" id="SM00861"/>
    </source>
</evidence>
<feature type="binding site" evidence="11">
    <location>
        <position position="286"/>
    </location>
    <ligand>
        <name>thiamine diphosphate</name>
        <dbReference type="ChEBI" id="CHEBI:58937"/>
    </ligand>
</feature>
<evidence type="ECO:0000313" key="14">
    <source>
        <dbReference type="Proteomes" id="UP000187485"/>
    </source>
</evidence>
<comment type="cofactor">
    <cofactor evidence="11">
        <name>thiamine diphosphate</name>
        <dbReference type="ChEBI" id="CHEBI:58937"/>
    </cofactor>
    <text evidence="11">Binds 1 thiamine pyrophosphate per subunit.</text>
</comment>
<comment type="caution">
    <text evidence="13">The sequence shown here is derived from an EMBL/GenBank/DDBJ whole genome shotgun (WGS) entry which is preliminary data.</text>
</comment>
<evidence type="ECO:0000256" key="5">
    <source>
        <dbReference type="ARBA" id="ARBA00022723"/>
    </source>
</evidence>
<dbReference type="Pfam" id="PF02779">
    <property type="entry name" value="Transket_pyr"/>
    <property type="match status" value="1"/>
</dbReference>
<proteinExistence type="inferred from homology"/>
<feature type="binding site" evidence="11">
    <location>
        <begin position="115"/>
        <end position="117"/>
    </location>
    <ligand>
        <name>thiamine diphosphate</name>
        <dbReference type="ChEBI" id="CHEBI:58937"/>
    </ligand>
</feature>
<dbReference type="GO" id="GO:0000287">
    <property type="term" value="F:magnesium ion binding"/>
    <property type="evidence" value="ECO:0007669"/>
    <property type="project" value="UniProtKB-UniRule"/>
</dbReference>
<sequence>MGPILERISSPEDLKKLNFSEVVALARELREYIITVASQNGGHLAPSLGVIELTLALHLVFEAPKDKIIWDVGHQAYAHKILTGRKKQFKTLRTFGGISGFPKREESPYDSFGVGHSSTSISAALGMALARDLKGENYEVVAVIGDGALTGGMAFEALNHAGHLKTNLIVVVNDNEMSIAKNVGALSSYLSRIRTDPKYSKGKDELEALIKKIPHIGPTMVKVGERLKDSFKYLLVPGMIFEELGFTYLGPIDGHNIKEMTEVLRRAKTYDGPVVIHVITKKGKGYLLAEENPDGFHGVGKFYVSTGEPVEAPKVSFTEVFGKALVELSESRRDVVAITAAMPTGTGLNYFARHFPDRFYDVGIAEQHAVTMAAGMACEGLKPVVAIYSTFLQRSFDQIIHDVCLQNLPVVFAIDRAGIVGEDGPTHHGIFDLSYLRLIPNLTLMVPRNEDMLRKMLYTALNYPGPIALRYPRGAAVGVKLTPYEEIPIGTGEVLKEGRDGFIVGVGRPLNYALKAAQRLENEGISLGVIDARFVKPLDEKLLEEIGRLKKPVITVEENVLAGGFGSAVNELFQAKGLESRVINLGIADEFPPQGKVEEVLNLYGLTEEKIYLKLQEIFSKR</sequence>
<feature type="binding site" evidence="11">
    <location>
        <position position="175"/>
    </location>
    <ligand>
        <name>Mg(2+)</name>
        <dbReference type="ChEBI" id="CHEBI:18420"/>
    </ligand>
</feature>
<keyword evidence="9 11" id="KW-0414">Isoprene biosynthesis</keyword>
<dbReference type="PROSITE" id="PS00801">
    <property type="entry name" value="TRANSKETOLASE_1"/>
    <property type="match status" value="1"/>
</dbReference>
<evidence type="ECO:0000256" key="9">
    <source>
        <dbReference type="ARBA" id="ARBA00023229"/>
    </source>
</evidence>
<dbReference type="SUPFAM" id="SSF52518">
    <property type="entry name" value="Thiamin diphosphate-binding fold (THDP-binding)"/>
    <property type="match status" value="2"/>
</dbReference>
<keyword evidence="8 11" id="KW-0786">Thiamine pyrophosphate</keyword>
<dbReference type="PROSITE" id="PS00802">
    <property type="entry name" value="TRANSKETOLASE_2"/>
    <property type="match status" value="1"/>
</dbReference>
<dbReference type="NCBIfam" id="NF003933">
    <property type="entry name" value="PRK05444.2-2"/>
    <property type="match status" value="1"/>
</dbReference>
<feature type="binding site" evidence="11">
    <location>
        <position position="175"/>
    </location>
    <ligand>
        <name>thiamine diphosphate</name>
        <dbReference type="ChEBI" id="CHEBI:58937"/>
    </ligand>
</feature>
<dbReference type="InterPro" id="IPR029061">
    <property type="entry name" value="THDP-binding"/>
</dbReference>
<dbReference type="OrthoDB" id="9803371at2"/>
<feature type="binding site" evidence="11">
    <location>
        <begin position="147"/>
        <end position="148"/>
    </location>
    <ligand>
        <name>thiamine diphosphate</name>
        <dbReference type="ChEBI" id="CHEBI:58937"/>
    </ligand>
</feature>
<dbReference type="CDD" id="cd07033">
    <property type="entry name" value="TPP_PYR_DXS_TK_like"/>
    <property type="match status" value="1"/>
</dbReference>
<dbReference type="Pfam" id="PF13292">
    <property type="entry name" value="DXP_synthase_N"/>
    <property type="match status" value="1"/>
</dbReference>
<dbReference type="AlphaFoldDB" id="A0A1L8CTW1"/>
<dbReference type="InterPro" id="IPR020826">
    <property type="entry name" value="Transketolase_BS"/>
</dbReference>
<evidence type="ECO:0000256" key="3">
    <source>
        <dbReference type="ARBA" id="ARBA00011738"/>
    </source>
</evidence>
<dbReference type="GO" id="GO:0005829">
    <property type="term" value="C:cytosol"/>
    <property type="evidence" value="ECO:0007669"/>
    <property type="project" value="TreeGrafter"/>
</dbReference>
<keyword evidence="5 11" id="KW-0479">Metal-binding</keyword>
<dbReference type="Gene3D" id="3.40.50.970">
    <property type="match status" value="2"/>
</dbReference>
<name>A0A1L8CTW1_9THEO</name>
<organism evidence="13 14">
    <name type="scientific">Carboxydothermus pertinax</name>
    <dbReference type="NCBI Taxonomy" id="870242"/>
    <lineage>
        <taxon>Bacteria</taxon>
        <taxon>Bacillati</taxon>
        <taxon>Bacillota</taxon>
        <taxon>Clostridia</taxon>
        <taxon>Thermoanaerobacterales</taxon>
        <taxon>Thermoanaerobacteraceae</taxon>
        <taxon>Carboxydothermus</taxon>
    </lineage>
</organism>
<dbReference type="PANTHER" id="PTHR43322">
    <property type="entry name" value="1-D-DEOXYXYLULOSE 5-PHOSPHATE SYNTHASE-RELATED"/>
    <property type="match status" value="1"/>
</dbReference>